<proteinExistence type="predicted"/>
<dbReference type="EMBL" id="MWBQ01000056">
    <property type="protein sequence ID" value="OQA59242.1"/>
    <property type="molecule type" value="Genomic_DNA"/>
</dbReference>
<reference evidence="1" key="1">
    <citation type="submission" date="2017-02" db="EMBL/GenBank/DDBJ databases">
        <title>Delving into the versatile metabolic prowess of the omnipresent phylum Bacteroidetes.</title>
        <authorList>
            <person name="Nobu M.K."/>
            <person name="Mei R."/>
            <person name="Narihiro T."/>
            <person name="Kuroda K."/>
            <person name="Liu W.-T."/>
        </authorList>
    </citation>
    <scope>NUCLEOTIDE SEQUENCE</scope>
    <source>
        <strain evidence="1">ADurb.Bin276</strain>
    </source>
</reference>
<organism evidence="1">
    <name type="scientific">Candidatus Atribacter allofermentans</name>
    <dbReference type="NCBI Taxonomy" id="1852833"/>
    <lineage>
        <taxon>Bacteria</taxon>
        <taxon>Pseudomonadati</taxon>
        <taxon>Atribacterota</taxon>
        <taxon>Atribacteria</taxon>
        <taxon>Atribacterales</taxon>
        <taxon>Atribacteraceae</taxon>
        <taxon>Atribacter</taxon>
    </lineage>
</organism>
<dbReference type="AlphaFoldDB" id="A0A1V5SZ47"/>
<sequence length="106" mass="12598">MGKSQVLNINLSKDFFAGFPSFLLYLKFKKVTIEVTYFLKNQNLILKIFFKFTLLPLDRFSCQVVSRNYNVNTFSLVRHSGEHIVRRENLIFYTFFFIGSRDNHSK</sequence>
<comment type="caution">
    <text evidence="1">The sequence shown here is derived from an EMBL/GenBank/DDBJ whole genome shotgun (WGS) entry which is preliminary data.</text>
</comment>
<name>A0A1V5SZ47_9BACT</name>
<dbReference type="Proteomes" id="UP000485569">
    <property type="component" value="Unassembled WGS sequence"/>
</dbReference>
<evidence type="ECO:0000313" key="1">
    <source>
        <dbReference type="EMBL" id="OQA59242.1"/>
    </source>
</evidence>
<protein>
    <submittedName>
        <fullName evidence="1">Uncharacterized protein</fullName>
    </submittedName>
</protein>
<gene>
    <name evidence="1" type="ORF">BWY41_00899</name>
</gene>
<accession>A0A1V5SZ47</accession>